<proteinExistence type="inferred from homology"/>
<accession>A0ABU0ZC21</accession>
<dbReference type="InterPro" id="IPR053714">
    <property type="entry name" value="Iso_Racemase_Enz_sf"/>
</dbReference>
<dbReference type="Pfam" id="PF01177">
    <property type="entry name" value="Asp_Glu_race"/>
    <property type="match status" value="1"/>
</dbReference>
<sequence length="283" mass="30847">MRYRFALIRSFTLSAASGHPAAAGGRTKQESLPNHADVAHLLSDVDWELLAGPVAPYGDWAVENREEFALVGAARLAIVKQACESGKYNAIVLLGGGEPGAPAAREIARRYGIPVTSSAFSQMHVASMVGRRFSFVDLAESHSMHIYDLVLQHGFADRCASIRSINFPHSRPRYDAAGRDLHEEKRKALRGEPSAAVEEAVAAAVEAIEEDGADTILFSCSGTFWLRPFVQKRLAEIGWEVPVLDGLSTSITLAKALIDLGVDASGLVFPGDHPRRWRRKRTF</sequence>
<gene>
    <name evidence="2" type="ORF">RB614_08785</name>
</gene>
<dbReference type="EMBL" id="JAVHUY010000007">
    <property type="protein sequence ID" value="MDQ7904616.1"/>
    <property type="molecule type" value="Genomic_DNA"/>
</dbReference>
<dbReference type="Proteomes" id="UP001230908">
    <property type="component" value="Unassembled WGS sequence"/>
</dbReference>
<name>A0ABU0ZC21_9ACTN</name>
<evidence type="ECO:0000256" key="1">
    <source>
        <dbReference type="ARBA" id="ARBA00038414"/>
    </source>
</evidence>
<dbReference type="RefSeq" id="WP_308711889.1">
    <property type="nucleotide sequence ID" value="NZ_JAVHUY010000007.1"/>
</dbReference>
<reference evidence="2 3" key="1">
    <citation type="submission" date="2023-08" db="EMBL/GenBank/DDBJ databases">
        <title>Phytohabitans sansha sp. nov., isolated from marine sediment.</title>
        <authorList>
            <person name="Zhao Y."/>
            <person name="Yi K."/>
        </authorList>
    </citation>
    <scope>NUCLEOTIDE SEQUENCE [LARGE SCALE GENOMIC DNA]</scope>
    <source>
        <strain evidence="2 3">ZYX-F-186</strain>
    </source>
</reference>
<comment type="similarity">
    <text evidence="1">Belongs to the HyuE racemase family.</text>
</comment>
<comment type="caution">
    <text evidence="2">The sequence shown here is derived from an EMBL/GenBank/DDBJ whole genome shotgun (WGS) entry which is preliminary data.</text>
</comment>
<dbReference type="InterPro" id="IPR015942">
    <property type="entry name" value="Asp/Glu/hydantoin_racemase"/>
</dbReference>
<dbReference type="Gene3D" id="3.40.50.12500">
    <property type="match status" value="1"/>
</dbReference>
<evidence type="ECO:0000313" key="2">
    <source>
        <dbReference type="EMBL" id="MDQ7904616.1"/>
    </source>
</evidence>
<evidence type="ECO:0000313" key="3">
    <source>
        <dbReference type="Proteomes" id="UP001230908"/>
    </source>
</evidence>
<protein>
    <submittedName>
        <fullName evidence="2">Aspartate/glutamate racemase family protein</fullName>
    </submittedName>
</protein>
<keyword evidence="3" id="KW-1185">Reference proteome</keyword>
<organism evidence="2 3">
    <name type="scientific">Phytohabitans maris</name>
    <dbReference type="NCBI Taxonomy" id="3071409"/>
    <lineage>
        <taxon>Bacteria</taxon>
        <taxon>Bacillati</taxon>
        <taxon>Actinomycetota</taxon>
        <taxon>Actinomycetes</taxon>
        <taxon>Micromonosporales</taxon>
        <taxon>Micromonosporaceae</taxon>
    </lineage>
</organism>